<dbReference type="GO" id="GO:0000747">
    <property type="term" value="P:conjugation with cellular fusion"/>
    <property type="evidence" value="ECO:0007669"/>
    <property type="project" value="TreeGrafter"/>
</dbReference>
<feature type="compositionally biased region" description="Polar residues" evidence="4">
    <location>
        <begin position="512"/>
        <end position="555"/>
    </location>
</feature>
<evidence type="ECO:0000256" key="4">
    <source>
        <dbReference type="SAM" id="MobiDB-lite"/>
    </source>
</evidence>
<sequence>MITMAPPATTHQPDHKLAEAIPPQSQPHQSHNTNQSHSSGSTSRSLATPLRSLTISKPKAKIESGGSNKFRPTIIVVTKFPFTAESSNELSVNKGEILKLLDEPRDGWLLVKCIERLCPPGLIPATYVDIALNDQVNPITLSWLHGIDKVDIVKEHNYLNLQFNKVEAIFQTINNKAYPVSASISNFLLFKERYWYRLDIQYSDKSRAHLCRYYQDFYNLHITMLDLVNRISSQDLKLPKLPEPLPTTTTLNHYKDDKITVGDANTKSEADLEKETTEVNMLLKRCNDLNVYINKLILNKYFQTSNELITWLELRYKNLPGFVVEPTDEEYETELVNEEISNRILPNSIDVVKVYEEKKMSREQELEAMRNKEEEKEEEAVEVDDSELPARTKSKNIYNNYQQASHIMSMAQVSRQGSVSLSRADSKANQRNGSKTSNSVVNSPNLLRKQSDLADTSTNSVAASFSLIEEGHQQGGHSPDTSRGSHTVKIARNKSLKPKSTTNASVPPLSNGHASSPQNVKQPNGTSLSSHSPQLQQRPPTMSSPVIHPQSQQYSPKLGALPKVKTQSPHQPIHPNNDKPYQLPQSMPTKMSPMGINPQVFPISGYVNATQSNVGGNAINPHTSAISSYSHSSGSPSPTSANTIANLKHQYIKCKIVNPHDEIIAFKLPKSQIKTVGDFKNAIKSKVFYSKLYIKLPNLNNFENIDVVRFNITEFLKFNDRVLLRIA</sequence>
<dbReference type="InterPro" id="IPR001683">
    <property type="entry name" value="PX_dom"/>
</dbReference>
<dbReference type="SUPFAM" id="SSF50044">
    <property type="entry name" value="SH3-domain"/>
    <property type="match status" value="1"/>
</dbReference>
<organism evidence="7 8">
    <name type="scientific">Candida parapsilosis</name>
    <name type="common">Yeast</name>
    <dbReference type="NCBI Taxonomy" id="5480"/>
    <lineage>
        <taxon>Eukaryota</taxon>
        <taxon>Fungi</taxon>
        <taxon>Dikarya</taxon>
        <taxon>Ascomycota</taxon>
        <taxon>Saccharomycotina</taxon>
        <taxon>Pichiomycetes</taxon>
        <taxon>Debaryomycetaceae</taxon>
        <taxon>Candida/Lodderomyces clade</taxon>
        <taxon>Candida</taxon>
    </lineage>
</organism>
<feature type="region of interest" description="Disordered" evidence="4">
    <location>
        <begin position="20"/>
        <end position="50"/>
    </location>
</feature>
<feature type="region of interest" description="Disordered" evidence="4">
    <location>
        <begin position="491"/>
        <end position="589"/>
    </location>
</feature>
<feature type="region of interest" description="Disordered" evidence="4">
    <location>
        <begin position="365"/>
        <end position="394"/>
    </location>
</feature>
<dbReference type="GO" id="GO:0035091">
    <property type="term" value="F:phosphatidylinositol binding"/>
    <property type="evidence" value="ECO:0007669"/>
    <property type="project" value="InterPro"/>
</dbReference>
<dbReference type="PANTHER" id="PTHR15706">
    <property type="entry name" value="SH3 MULTIPLE DOMAIN"/>
    <property type="match status" value="1"/>
</dbReference>
<dbReference type="InterPro" id="IPR035550">
    <property type="entry name" value="Bem1/Scd2_PX"/>
</dbReference>
<keyword evidence="2" id="KW-0677">Repeat</keyword>
<dbReference type="InterPro" id="IPR036871">
    <property type="entry name" value="PX_dom_sf"/>
</dbReference>
<reference evidence="7" key="1">
    <citation type="submission" date="2020-03" db="EMBL/GenBank/DDBJ databases">
        <title>FDA dAtabase for Regulatory Grade micrObial Sequences (FDA-ARGOS): Supporting development and validation of Infectious Disease Dx tests.</title>
        <authorList>
            <person name="Campos J."/>
            <person name="Goldberg B."/>
            <person name="Tallon L."/>
            <person name="Sadzewicz L."/>
            <person name="Vavikolanu K."/>
            <person name="Mehta A."/>
            <person name="Aluvathingal J."/>
            <person name="Nadendla S."/>
            <person name="Nandy P."/>
            <person name="Geyer C."/>
            <person name="Yan Y."/>
            <person name="Sichtig H."/>
        </authorList>
    </citation>
    <scope>NUCLEOTIDE SEQUENCE [LARGE SCALE GENOMIC DNA]</scope>
    <source>
        <strain evidence="7">FDAARGOS_652</strain>
    </source>
</reference>
<feature type="compositionally biased region" description="Acidic residues" evidence="4">
    <location>
        <begin position="375"/>
        <end position="387"/>
    </location>
</feature>
<dbReference type="PROSITE" id="PS50002">
    <property type="entry name" value="SH3"/>
    <property type="match status" value="1"/>
</dbReference>
<dbReference type="GO" id="GO:0030447">
    <property type="term" value="P:filamentous growth"/>
    <property type="evidence" value="ECO:0007669"/>
    <property type="project" value="UniProtKB-ARBA"/>
</dbReference>
<name>A0A8X7NLR8_CANPA</name>
<dbReference type="EMBL" id="JABWAB010000004">
    <property type="protein sequence ID" value="KAF6052772.1"/>
    <property type="molecule type" value="Genomic_DNA"/>
</dbReference>
<feature type="compositionally biased region" description="Polar residues" evidence="4">
    <location>
        <begin position="415"/>
        <end position="445"/>
    </location>
</feature>
<dbReference type="Pfam" id="PF00018">
    <property type="entry name" value="SH3_1"/>
    <property type="match status" value="1"/>
</dbReference>
<evidence type="ECO:0000313" key="7">
    <source>
        <dbReference type="EMBL" id="KAF6052772.1"/>
    </source>
</evidence>
<feature type="region of interest" description="Disordered" evidence="4">
    <location>
        <begin position="415"/>
        <end position="446"/>
    </location>
</feature>
<dbReference type="InterPro" id="IPR036028">
    <property type="entry name" value="SH3-like_dom_sf"/>
</dbReference>
<comment type="caution">
    <text evidence="7">The sequence shown here is derived from an EMBL/GenBank/DDBJ whole genome shotgun (WGS) entry which is preliminary data.</text>
</comment>
<keyword evidence="1 3" id="KW-0728">SH3 domain</keyword>
<accession>A0A8X7NLR8</accession>
<dbReference type="GO" id="GO:0005737">
    <property type="term" value="C:cytoplasm"/>
    <property type="evidence" value="ECO:0007669"/>
    <property type="project" value="TreeGrafter"/>
</dbReference>
<dbReference type="CDD" id="cd06890">
    <property type="entry name" value="PX_Bem1p"/>
    <property type="match status" value="1"/>
</dbReference>
<feature type="compositionally biased region" description="Low complexity" evidence="4">
    <location>
        <begin position="26"/>
        <end position="45"/>
    </location>
</feature>
<dbReference type="SUPFAM" id="SSF64268">
    <property type="entry name" value="PX domain"/>
    <property type="match status" value="1"/>
</dbReference>
<dbReference type="SMART" id="SM00326">
    <property type="entry name" value="SH3"/>
    <property type="match status" value="1"/>
</dbReference>
<feature type="domain" description="SH3" evidence="5">
    <location>
        <begin position="71"/>
        <end position="133"/>
    </location>
</feature>
<evidence type="ECO:0000256" key="2">
    <source>
        <dbReference type="ARBA" id="ARBA00022737"/>
    </source>
</evidence>
<dbReference type="AlphaFoldDB" id="A0A8X7NLR8"/>
<dbReference type="CDD" id="cd00174">
    <property type="entry name" value="SH3"/>
    <property type="match status" value="1"/>
</dbReference>
<evidence type="ECO:0000313" key="8">
    <source>
        <dbReference type="Proteomes" id="UP000590412"/>
    </source>
</evidence>
<dbReference type="InterPro" id="IPR051228">
    <property type="entry name" value="NADPH_Oxidase/PX-Domain"/>
</dbReference>
<dbReference type="GO" id="GO:0030674">
    <property type="term" value="F:protein-macromolecule adaptor activity"/>
    <property type="evidence" value="ECO:0007669"/>
    <property type="project" value="TreeGrafter"/>
</dbReference>
<dbReference type="GO" id="GO:0043332">
    <property type="term" value="C:mating projection tip"/>
    <property type="evidence" value="ECO:0007669"/>
    <property type="project" value="TreeGrafter"/>
</dbReference>
<dbReference type="Pfam" id="PF00787">
    <property type="entry name" value="PX"/>
    <property type="match status" value="1"/>
</dbReference>
<evidence type="ECO:0000256" key="3">
    <source>
        <dbReference type="PROSITE-ProRule" id="PRU00192"/>
    </source>
</evidence>
<dbReference type="InterPro" id="IPR001452">
    <property type="entry name" value="SH3_domain"/>
</dbReference>
<evidence type="ECO:0000256" key="1">
    <source>
        <dbReference type="ARBA" id="ARBA00022443"/>
    </source>
</evidence>
<feature type="compositionally biased region" description="Basic and acidic residues" evidence="4">
    <location>
        <begin position="365"/>
        <end position="374"/>
    </location>
</feature>
<protein>
    <submittedName>
        <fullName evidence="7">PX domain family protein</fullName>
    </submittedName>
</protein>
<evidence type="ECO:0000259" key="5">
    <source>
        <dbReference type="PROSITE" id="PS50002"/>
    </source>
</evidence>
<dbReference type="Gene3D" id="2.30.30.40">
    <property type="entry name" value="SH3 Domains"/>
    <property type="match status" value="1"/>
</dbReference>
<dbReference type="Gene3D" id="3.30.1520.10">
    <property type="entry name" value="Phox-like domain"/>
    <property type="match status" value="1"/>
</dbReference>
<dbReference type="Proteomes" id="UP000590412">
    <property type="component" value="Unassembled WGS sequence"/>
</dbReference>
<dbReference type="PROSITE" id="PS50195">
    <property type="entry name" value="PX"/>
    <property type="match status" value="1"/>
</dbReference>
<gene>
    <name evidence="7" type="ORF">FOB60_003028</name>
</gene>
<dbReference type="PANTHER" id="PTHR15706:SF2">
    <property type="entry name" value="SH3 AND PX DOMAIN-CONTAINING PROTEIN 2A"/>
    <property type="match status" value="1"/>
</dbReference>
<feature type="domain" description="PX" evidence="6">
    <location>
        <begin position="174"/>
        <end position="319"/>
    </location>
</feature>
<proteinExistence type="predicted"/>
<evidence type="ECO:0000259" key="6">
    <source>
        <dbReference type="PROSITE" id="PS50195"/>
    </source>
</evidence>